<gene>
    <name evidence="1" type="ORF">MRB53_015047</name>
</gene>
<keyword evidence="2" id="KW-1185">Reference proteome</keyword>
<evidence type="ECO:0000313" key="1">
    <source>
        <dbReference type="EMBL" id="KAJ8618861.1"/>
    </source>
</evidence>
<organism evidence="1 2">
    <name type="scientific">Persea americana</name>
    <name type="common">Avocado</name>
    <dbReference type="NCBI Taxonomy" id="3435"/>
    <lineage>
        <taxon>Eukaryota</taxon>
        <taxon>Viridiplantae</taxon>
        <taxon>Streptophyta</taxon>
        <taxon>Embryophyta</taxon>
        <taxon>Tracheophyta</taxon>
        <taxon>Spermatophyta</taxon>
        <taxon>Magnoliopsida</taxon>
        <taxon>Magnoliidae</taxon>
        <taxon>Laurales</taxon>
        <taxon>Lauraceae</taxon>
        <taxon>Persea</taxon>
    </lineage>
</organism>
<protein>
    <submittedName>
        <fullName evidence="1">Uncharacterized protein</fullName>
    </submittedName>
</protein>
<name>A0ACC2KCV7_PERAE</name>
<dbReference type="Proteomes" id="UP001234297">
    <property type="component" value="Chromosome 4"/>
</dbReference>
<reference evidence="1 2" key="1">
    <citation type="journal article" date="2022" name="Hortic Res">
        <title>A haplotype resolved chromosomal level avocado genome allows analysis of novel avocado genes.</title>
        <authorList>
            <person name="Nath O."/>
            <person name="Fletcher S.J."/>
            <person name="Hayward A."/>
            <person name="Shaw L.M."/>
            <person name="Masouleh A.K."/>
            <person name="Furtado A."/>
            <person name="Henry R.J."/>
            <person name="Mitter N."/>
        </authorList>
    </citation>
    <scope>NUCLEOTIDE SEQUENCE [LARGE SCALE GENOMIC DNA]</scope>
    <source>
        <strain evidence="2">cv. Hass</strain>
    </source>
</reference>
<evidence type="ECO:0000313" key="2">
    <source>
        <dbReference type="Proteomes" id="UP001234297"/>
    </source>
</evidence>
<dbReference type="EMBL" id="CM056812">
    <property type="protein sequence ID" value="KAJ8618861.1"/>
    <property type="molecule type" value="Genomic_DNA"/>
</dbReference>
<proteinExistence type="predicted"/>
<comment type="caution">
    <text evidence="1">The sequence shown here is derived from an EMBL/GenBank/DDBJ whole genome shotgun (WGS) entry which is preliminary data.</text>
</comment>
<sequence length="298" mass="32833">MVVAIWNATVTFEAGINPPHSHNGDNGRYEGNGDNGNEQIKRGHIAFMVIDTTGPLRSVVLMRVLTTVQLLLCKAGVEVNAINNDGLTALDVLLQRNPSELTVIDGIGKILEDAGAIRAKVAPTIQASNTLSNCKKNTDDHEKKSNNWVHKRWSTLMVAAILIATVTFEAGLNPPGAGYDDYYKPPFMVIDTTGFLVSLSIIILLISKPPLRPTVLMRLLTLFMWISVSSVALTFAIFIAIVLPGTRIGTAPLLWLGLLYLWQFIRFVVWWLRACGILMKKESSDVNRDVEMGIRLPL</sequence>
<accession>A0ACC2KCV7</accession>